<evidence type="ECO:0000313" key="3">
    <source>
        <dbReference type="Proteomes" id="UP000075886"/>
    </source>
</evidence>
<dbReference type="GO" id="GO:0016020">
    <property type="term" value="C:membrane"/>
    <property type="evidence" value="ECO:0007669"/>
    <property type="project" value="TreeGrafter"/>
</dbReference>
<keyword evidence="3" id="KW-1185">Reference proteome</keyword>
<feature type="transmembrane region" description="Helical" evidence="1">
    <location>
        <begin position="40"/>
        <end position="65"/>
    </location>
</feature>
<sequence length="298" mass="34462">MTGKFVNACKEELEVRNCGFAHLPAEEFVKSQWQSRTKSIFFLLYRLALAIFFTGVVINSMVVAVERNEFSKYFIYLTHWGILLCMGTTLMGAVLVMIWYFHPEYSDKICSSDEMPNVFKVYWMLHNITLILSVCITIIYWSILHNDTMLVDSNNILIHACNCVFMFLDLIIVAYPVRIWHVLQPITFGLVYCLFSVIYYAADGTDRFGRPYIYNVLDWNEPGKAMVTVVGTILLAIVVHMLMFGIYKLRVKIYLRYFNHKPIIPTNSTLQLQTGKCDGISMVYGNDNKAFTIGTERY</sequence>
<feature type="transmembrane region" description="Helical" evidence="1">
    <location>
        <begin position="156"/>
        <end position="175"/>
    </location>
</feature>
<dbReference type="PANTHER" id="PTHR12242">
    <property type="entry name" value="OS02G0130600 PROTEIN-RELATED"/>
    <property type="match status" value="1"/>
</dbReference>
<dbReference type="STRING" id="69004.A0A182QXJ3"/>
<evidence type="ECO:0000313" key="2">
    <source>
        <dbReference type="EnsemblMetazoa" id="AFAF018868-PA"/>
    </source>
</evidence>
<feature type="transmembrane region" description="Helical" evidence="1">
    <location>
        <begin position="225"/>
        <end position="247"/>
    </location>
</feature>
<keyword evidence="1" id="KW-0812">Transmembrane</keyword>
<feature type="transmembrane region" description="Helical" evidence="1">
    <location>
        <begin position="182"/>
        <end position="202"/>
    </location>
</feature>
<organism evidence="2 3">
    <name type="scientific">Anopheles farauti</name>
    <dbReference type="NCBI Taxonomy" id="69004"/>
    <lineage>
        <taxon>Eukaryota</taxon>
        <taxon>Metazoa</taxon>
        <taxon>Ecdysozoa</taxon>
        <taxon>Arthropoda</taxon>
        <taxon>Hexapoda</taxon>
        <taxon>Insecta</taxon>
        <taxon>Pterygota</taxon>
        <taxon>Neoptera</taxon>
        <taxon>Endopterygota</taxon>
        <taxon>Diptera</taxon>
        <taxon>Nematocera</taxon>
        <taxon>Culicoidea</taxon>
        <taxon>Culicidae</taxon>
        <taxon>Anophelinae</taxon>
        <taxon>Anopheles</taxon>
    </lineage>
</organism>
<dbReference type="PANTHER" id="PTHR12242:SF46">
    <property type="entry name" value="IP08657P-RELATED"/>
    <property type="match status" value="1"/>
</dbReference>
<reference evidence="2" key="2">
    <citation type="submission" date="2020-05" db="UniProtKB">
        <authorList>
            <consortium name="EnsemblMetazoa"/>
        </authorList>
    </citation>
    <scope>IDENTIFICATION</scope>
    <source>
        <strain evidence="2">FAR1</strain>
    </source>
</reference>
<proteinExistence type="predicted"/>
<dbReference type="Pfam" id="PF21534">
    <property type="entry name" value="Rost"/>
    <property type="match status" value="1"/>
</dbReference>
<dbReference type="InterPro" id="IPR049352">
    <property type="entry name" value="Rost"/>
</dbReference>
<dbReference type="EMBL" id="AXCN02000753">
    <property type="status" value="NOT_ANNOTATED_CDS"/>
    <property type="molecule type" value="Genomic_DNA"/>
</dbReference>
<accession>A0A182QXJ3</accession>
<keyword evidence="1" id="KW-1133">Transmembrane helix</keyword>
<name>A0A182QXJ3_9DIPT</name>
<feature type="transmembrane region" description="Helical" evidence="1">
    <location>
        <begin position="121"/>
        <end position="144"/>
    </location>
</feature>
<dbReference type="AlphaFoldDB" id="A0A182QXJ3"/>
<evidence type="ECO:0000256" key="1">
    <source>
        <dbReference type="SAM" id="Phobius"/>
    </source>
</evidence>
<dbReference type="VEuPathDB" id="VectorBase:AFAF018868"/>
<feature type="transmembrane region" description="Helical" evidence="1">
    <location>
        <begin position="77"/>
        <end position="101"/>
    </location>
</feature>
<keyword evidence="1" id="KW-0472">Membrane</keyword>
<dbReference type="EnsemblMetazoa" id="AFAF018868-RA">
    <property type="protein sequence ID" value="AFAF018868-PA"/>
    <property type="gene ID" value="AFAF018868"/>
</dbReference>
<dbReference type="Proteomes" id="UP000075886">
    <property type="component" value="Unassembled WGS sequence"/>
</dbReference>
<protein>
    <recommendedName>
        <fullName evidence="4">Protein rolling stone</fullName>
    </recommendedName>
</protein>
<reference evidence="3" key="1">
    <citation type="submission" date="2014-01" db="EMBL/GenBank/DDBJ databases">
        <title>The Genome Sequence of Anopheles farauti FAR1 (V2).</title>
        <authorList>
            <consortium name="The Broad Institute Genomics Platform"/>
            <person name="Neafsey D.E."/>
            <person name="Besansky N."/>
            <person name="Howell P."/>
            <person name="Walton C."/>
            <person name="Young S.K."/>
            <person name="Zeng Q."/>
            <person name="Gargeya S."/>
            <person name="Fitzgerald M."/>
            <person name="Haas B."/>
            <person name="Abouelleil A."/>
            <person name="Allen A.W."/>
            <person name="Alvarado L."/>
            <person name="Arachchi H.M."/>
            <person name="Berlin A.M."/>
            <person name="Chapman S.B."/>
            <person name="Gainer-Dewar J."/>
            <person name="Goldberg J."/>
            <person name="Griggs A."/>
            <person name="Gujja S."/>
            <person name="Hansen M."/>
            <person name="Howarth C."/>
            <person name="Imamovic A."/>
            <person name="Ireland A."/>
            <person name="Larimer J."/>
            <person name="McCowan C."/>
            <person name="Murphy C."/>
            <person name="Pearson M."/>
            <person name="Poon T.W."/>
            <person name="Priest M."/>
            <person name="Roberts A."/>
            <person name="Saif S."/>
            <person name="Shea T."/>
            <person name="Sisk P."/>
            <person name="Sykes S."/>
            <person name="Wortman J."/>
            <person name="Nusbaum C."/>
            <person name="Birren B."/>
        </authorList>
    </citation>
    <scope>NUCLEOTIDE SEQUENCE [LARGE SCALE GENOMIC DNA]</scope>
    <source>
        <strain evidence="3">FAR1</strain>
    </source>
</reference>
<evidence type="ECO:0008006" key="4">
    <source>
        <dbReference type="Google" id="ProtNLM"/>
    </source>
</evidence>